<dbReference type="InterPro" id="IPR036259">
    <property type="entry name" value="MFS_trans_sf"/>
</dbReference>
<keyword evidence="4 5" id="KW-0472">Membrane</keyword>
<dbReference type="AlphaFoldDB" id="A0A7W3VXJ9"/>
<feature type="transmembrane region" description="Helical" evidence="5">
    <location>
        <begin position="354"/>
        <end position="381"/>
    </location>
</feature>
<keyword evidence="2 5" id="KW-0812">Transmembrane</keyword>
<feature type="domain" description="Major facilitator superfamily (MFS) profile" evidence="6">
    <location>
        <begin position="25"/>
        <end position="410"/>
    </location>
</feature>
<sequence>MDTTEASAGTALPGHPAVSRYRWVILASCWLAFTLIYINRTAWSVVAVDASHSLGLSVAQLGIFATALSIGYVVTNIPGGVVADLIGGRMAAGISLVAAGILTFAFGSVKNVGVGIAIQILIGLVSGADVASFTKLISRWFPPRERGTAFGLYITSTALGGVIANASIPELLTVLHWNGVYYLLGALTVAVGVACWAFLRNDPPTPVEPVGEPPAPGGGRLGLRAMFGNRNLVSLAAAGLGMQWATLGFLAWGNSLMVKALGLSAGKAALVMVIVSTTAIVVKPLVGFLSDRVRGTRKAHLMVLSGYFTLILAVFGLVRNYSMLLVLAPLLGLGVYGYTVLTNSTVPQYSDPRFVGGAFGFANTAWQLGGVFAPVAVGAVFSATGSLFLALAVLAAGPLLGVFLLLPIREQAKTAVSDEGSSLVHSRR</sequence>
<feature type="transmembrane region" description="Helical" evidence="5">
    <location>
        <begin position="149"/>
        <end position="168"/>
    </location>
</feature>
<dbReference type="EMBL" id="JACGZW010000005">
    <property type="protein sequence ID" value="MBB1155063.1"/>
    <property type="molecule type" value="Genomic_DNA"/>
</dbReference>
<dbReference type="InterPro" id="IPR000849">
    <property type="entry name" value="Sugar_P_transporter"/>
</dbReference>
<evidence type="ECO:0000313" key="7">
    <source>
        <dbReference type="EMBL" id="MBB1155063.1"/>
    </source>
</evidence>
<keyword evidence="3 5" id="KW-1133">Transmembrane helix</keyword>
<feature type="transmembrane region" description="Helical" evidence="5">
    <location>
        <begin position="232"/>
        <end position="253"/>
    </location>
</feature>
<organism evidence="7 8">
    <name type="scientific">Amycolatopsis dendrobii</name>
    <dbReference type="NCBI Taxonomy" id="2760662"/>
    <lineage>
        <taxon>Bacteria</taxon>
        <taxon>Bacillati</taxon>
        <taxon>Actinomycetota</taxon>
        <taxon>Actinomycetes</taxon>
        <taxon>Pseudonocardiales</taxon>
        <taxon>Pseudonocardiaceae</taxon>
        <taxon>Amycolatopsis</taxon>
    </lineage>
</organism>
<dbReference type="RefSeq" id="WP_182892090.1">
    <property type="nucleotide sequence ID" value="NZ_JACGZW010000005.1"/>
</dbReference>
<dbReference type="PIRSF" id="PIRSF002808">
    <property type="entry name" value="Hexose_phosphate_transp"/>
    <property type="match status" value="1"/>
</dbReference>
<dbReference type="Pfam" id="PF07690">
    <property type="entry name" value="MFS_1"/>
    <property type="match status" value="1"/>
</dbReference>
<evidence type="ECO:0000256" key="5">
    <source>
        <dbReference type="SAM" id="Phobius"/>
    </source>
</evidence>
<feature type="transmembrane region" description="Helical" evidence="5">
    <location>
        <begin position="86"/>
        <end position="106"/>
    </location>
</feature>
<dbReference type="Gene3D" id="1.20.1250.20">
    <property type="entry name" value="MFS general substrate transporter like domains"/>
    <property type="match status" value="2"/>
</dbReference>
<dbReference type="GO" id="GO:0005886">
    <property type="term" value="C:plasma membrane"/>
    <property type="evidence" value="ECO:0007669"/>
    <property type="project" value="UniProtKB-SubCell"/>
</dbReference>
<evidence type="ECO:0000256" key="4">
    <source>
        <dbReference type="ARBA" id="ARBA00023136"/>
    </source>
</evidence>
<keyword evidence="8" id="KW-1185">Reference proteome</keyword>
<feature type="transmembrane region" description="Helical" evidence="5">
    <location>
        <begin position="180"/>
        <end position="199"/>
    </location>
</feature>
<evidence type="ECO:0000256" key="3">
    <source>
        <dbReference type="ARBA" id="ARBA00022989"/>
    </source>
</evidence>
<dbReference type="GO" id="GO:0035435">
    <property type="term" value="P:phosphate ion transmembrane transport"/>
    <property type="evidence" value="ECO:0007669"/>
    <property type="project" value="TreeGrafter"/>
</dbReference>
<feature type="transmembrane region" description="Helical" evidence="5">
    <location>
        <begin position="112"/>
        <end position="137"/>
    </location>
</feature>
<dbReference type="SUPFAM" id="SSF103473">
    <property type="entry name" value="MFS general substrate transporter"/>
    <property type="match status" value="1"/>
</dbReference>
<comment type="subcellular location">
    <subcellularLocation>
        <location evidence="1">Cell membrane</location>
        <topology evidence="1">Multi-pass membrane protein</topology>
    </subcellularLocation>
</comment>
<dbReference type="PANTHER" id="PTHR43826:SF3">
    <property type="entry name" value="GLUCOSE-6-PHOSPHATE EXCHANGER SLC37A4"/>
    <property type="match status" value="1"/>
</dbReference>
<dbReference type="GO" id="GO:0061513">
    <property type="term" value="F:glucose 6-phosphate:phosphate antiporter activity"/>
    <property type="evidence" value="ECO:0007669"/>
    <property type="project" value="TreeGrafter"/>
</dbReference>
<feature type="transmembrane region" description="Helical" evidence="5">
    <location>
        <begin position="387"/>
        <end position="406"/>
    </location>
</feature>
<evidence type="ECO:0000313" key="8">
    <source>
        <dbReference type="Proteomes" id="UP000526734"/>
    </source>
</evidence>
<evidence type="ECO:0000256" key="1">
    <source>
        <dbReference type="ARBA" id="ARBA00004651"/>
    </source>
</evidence>
<dbReference type="InterPro" id="IPR020846">
    <property type="entry name" value="MFS_dom"/>
</dbReference>
<proteinExistence type="predicted"/>
<evidence type="ECO:0000256" key="2">
    <source>
        <dbReference type="ARBA" id="ARBA00022692"/>
    </source>
</evidence>
<comment type="caution">
    <text evidence="7">The sequence shown here is derived from an EMBL/GenBank/DDBJ whole genome shotgun (WGS) entry which is preliminary data.</text>
</comment>
<feature type="transmembrane region" description="Helical" evidence="5">
    <location>
        <begin position="50"/>
        <end position="74"/>
    </location>
</feature>
<dbReference type="PANTHER" id="PTHR43826">
    <property type="entry name" value="GLUCOSE-6-PHOSPHATE EXCHANGER SLC37A4"/>
    <property type="match status" value="1"/>
</dbReference>
<feature type="transmembrane region" description="Helical" evidence="5">
    <location>
        <begin position="268"/>
        <end position="289"/>
    </location>
</feature>
<accession>A0A7W3VXJ9</accession>
<dbReference type="InterPro" id="IPR011701">
    <property type="entry name" value="MFS"/>
</dbReference>
<dbReference type="PROSITE" id="PS50850">
    <property type="entry name" value="MFS"/>
    <property type="match status" value="1"/>
</dbReference>
<feature type="transmembrane region" description="Helical" evidence="5">
    <location>
        <begin position="21"/>
        <end position="38"/>
    </location>
</feature>
<reference evidence="7 8" key="1">
    <citation type="submission" date="2020-08" db="EMBL/GenBank/DDBJ databases">
        <title>Amycolatopsis sp. nov. DR6-1 isolated from Dendrobium heterocarpum.</title>
        <authorList>
            <person name="Tedsree N."/>
            <person name="Kuncharoen N."/>
            <person name="Likhitwitayawuid K."/>
            <person name="Tanasupawat S."/>
        </authorList>
    </citation>
    <scope>NUCLEOTIDE SEQUENCE [LARGE SCALE GENOMIC DNA]</scope>
    <source>
        <strain evidence="7 8">DR6-1</strain>
    </source>
</reference>
<protein>
    <submittedName>
        <fullName evidence="7">MFS transporter</fullName>
    </submittedName>
</protein>
<evidence type="ECO:0000259" key="6">
    <source>
        <dbReference type="PROSITE" id="PS50850"/>
    </source>
</evidence>
<dbReference type="Proteomes" id="UP000526734">
    <property type="component" value="Unassembled WGS sequence"/>
</dbReference>
<gene>
    <name evidence="7" type="ORF">H4281_18120</name>
</gene>
<dbReference type="InterPro" id="IPR051337">
    <property type="entry name" value="OPA_Antiporter"/>
</dbReference>
<name>A0A7W3VXJ9_9PSEU</name>
<feature type="transmembrane region" description="Helical" evidence="5">
    <location>
        <begin position="324"/>
        <end position="342"/>
    </location>
</feature>
<feature type="transmembrane region" description="Helical" evidence="5">
    <location>
        <begin position="301"/>
        <end position="318"/>
    </location>
</feature>